<protein>
    <submittedName>
        <fullName evidence="2">Uncharacterized protein</fullName>
    </submittedName>
</protein>
<evidence type="ECO:0000256" key="1">
    <source>
        <dbReference type="PROSITE-ProRule" id="PRU00023"/>
    </source>
</evidence>
<dbReference type="PROSITE" id="PS50088">
    <property type="entry name" value="ANK_REPEAT"/>
    <property type="match status" value="1"/>
</dbReference>
<sequence>MKTNETIEIIRLLLEADQEKSTLYVKDVYDSLPLHTAVRYNASVEVIQLLLENDMHIKNDNGNNNNNNQNSSTAAVVVKNTLYTEGLHGQYPLTVACRSGNVSSQVLQILLDYDSNNSSSSSKQTIFHKDKTGRLPIHIFMLRNTCSKSLQVLLESMLVGRILNVGLDIWKYQMKAIMIHSMTSTTVYERDFMTRDKLDIICTQFELLYEKCIVLELVVWKISCVIGIIELMTINNNSANDDNNNHDSNNDVSSKSASILTSSSSSLSLNDIITETDVVPVVYAYKTNRRIVSGSEIIVPNILSFLEGEPIINIVQTFQSYGYFDNYYY</sequence>
<dbReference type="Pfam" id="PF00023">
    <property type="entry name" value="Ank"/>
    <property type="match status" value="1"/>
</dbReference>
<dbReference type="KEGG" id="fcy:FRACYDRAFT_270753"/>
<proteinExistence type="predicted"/>
<keyword evidence="1" id="KW-0040">ANK repeat</keyword>
<dbReference type="InterPro" id="IPR002110">
    <property type="entry name" value="Ankyrin_rpt"/>
</dbReference>
<feature type="repeat" description="ANK" evidence="1">
    <location>
        <begin position="88"/>
        <end position="122"/>
    </location>
</feature>
<dbReference type="InterPro" id="IPR036770">
    <property type="entry name" value="Ankyrin_rpt-contain_sf"/>
</dbReference>
<dbReference type="SUPFAM" id="SSF48403">
    <property type="entry name" value="Ankyrin repeat"/>
    <property type="match status" value="1"/>
</dbReference>
<gene>
    <name evidence="2" type="ORF">FRACYDRAFT_270753</name>
</gene>
<dbReference type="Proteomes" id="UP000095751">
    <property type="component" value="Unassembled WGS sequence"/>
</dbReference>
<dbReference type="EMBL" id="KV784367">
    <property type="protein sequence ID" value="OEU11466.1"/>
    <property type="molecule type" value="Genomic_DNA"/>
</dbReference>
<dbReference type="InParanoid" id="A0A1E7F026"/>
<dbReference type="Gene3D" id="1.25.40.20">
    <property type="entry name" value="Ankyrin repeat-containing domain"/>
    <property type="match status" value="1"/>
</dbReference>
<evidence type="ECO:0000313" key="3">
    <source>
        <dbReference type="Proteomes" id="UP000095751"/>
    </source>
</evidence>
<organism evidence="2 3">
    <name type="scientific">Fragilariopsis cylindrus CCMP1102</name>
    <dbReference type="NCBI Taxonomy" id="635003"/>
    <lineage>
        <taxon>Eukaryota</taxon>
        <taxon>Sar</taxon>
        <taxon>Stramenopiles</taxon>
        <taxon>Ochrophyta</taxon>
        <taxon>Bacillariophyta</taxon>
        <taxon>Bacillariophyceae</taxon>
        <taxon>Bacillariophycidae</taxon>
        <taxon>Bacillariales</taxon>
        <taxon>Bacillariaceae</taxon>
        <taxon>Fragilariopsis</taxon>
    </lineage>
</organism>
<name>A0A1E7F026_9STRA</name>
<keyword evidence="3" id="KW-1185">Reference proteome</keyword>
<reference evidence="2 3" key="1">
    <citation type="submission" date="2016-09" db="EMBL/GenBank/DDBJ databases">
        <title>Extensive genetic diversity and differential bi-allelic expression allows diatom success in the polar Southern Ocean.</title>
        <authorList>
            <consortium name="DOE Joint Genome Institute"/>
            <person name="Mock T."/>
            <person name="Otillar R.P."/>
            <person name="Strauss J."/>
            <person name="Dupont C."/>
            <person name="Frickenhaus S."/>
            <person name="Maumus F."/>
            <person name="Mcmullan M."/>
            <person name="Sanges R."/>
            <person name="Schmutz J."/>
            <person name="Toseland A."/>
            <person name="Valas R."/>
            <person name="Veluchamy A."/>
            <person name="Ward B.J."/>
            <person name="Allen A."/>
            <person name="Barry K."/>
            <person name="Falciatore A."/>
            <person name="Ferrante M."/>
            <person name="Fortunato A.E."/>
            <person name="Gloeckner G."/>
            <person name="Gruber A."/>
            <person name="Hipkin R."/>
            <person name="Janech M."/>
            <person name="Kroth P."/>
            <person name="Leese F."/>
            <person name="Lindquist E."/>
            <person name="Lyon B.R."/>
            <person name="Martin J."/>
            <person name="Mayer C."/>
            <person name="Parker M."/>
            <person name="Quesneville H."/>
            <person name="Raymond J."/>
            <person name="Uhlig C."/>
            <person name="Valentin K.U."/>
            <person name="Worden A.Z."/>
            <person name="Armbrust E.V."/>
            <person name="Bowler C."/>
            <person name="Green B."/>
            <person name="Moulton V."/>
            <person name="Van Oosterhout C."/>
            <person name="Grigoriev I."/>
        </authorList>
    </citation>
    <scope>NUCLEOTIDE SEQUENCE [LARGE SCALE GENOMIC DNA]</scope>
    <source>
        <strain evidence="2 3">CCMP1102</strain>
    </source>
</reference>
<evidence type="ECO:0000313" key="2">
    <source>
        <dbReference type="EMBL" id="OEU11466.1"/>
    </source>
</evidence>
<dbReference type="OrthoDB" id="4772757at2759"/>
<accession>A0A1E7F026</accession>
<dbReference type="AlphaFoldDB" id="A0A1E7F026"/>